<keyword evidence="1" id="KW-1133">Transmembrane helix</keyword>
<evidence type="ECO:0000313" key="3">
    <source>
        <dbReference type="EMBL" id="PWL01971.1"/>
    </source>
</evidence>
<comment type="caution">
    <text evidence="3">The sequence shown here is derived from an EMBL/GenBank/DDBJ whole genome shotgun (WGS) entry which is preliminary data.</text>
</comment>
<feature type="transmembrane region" description="Helical" evidence="1">
    <location>
        <begin position="42"/>
        <end position="61"/>
    </location>
</feature>
<proteinExistence type="predicted"/>
<dbReference type="EMBL" id="QGHD01000009">
    <property type="protein sequence ID" value="PWL01971.1"/>
    <property type="molecule type" value="Genomic_DNA"/>
</dbReference>
<accession>A0ABX5LLF2</accession>
<dbReference type="Proteomes" id="UP000245523">
    <property type="component" value="Unassembled WGS sequence"/>
</dbReference>
<keyword evidence="1" id="KW-0812">Transmembrane</keyword>
<protein>
    <recommendedName>
        <fullName evidence="2">DUF2914 domain-containing protein</fullName>
    </recommendedName>
</protein>
<feature type="transmembrane region" description="Helical" evidence="1">
    <location>
        <begin position="159"/>
        <end position="179"/>
    </location>
</feature>
<evidence type="ECO:0000259" key="2">
    <source>
        <dbReference type="Pfam" id="PF11141"/>
    </source>
</evidence>
<feature type="transmembrane region" description="Helical" evidence="1">
    <location>
        <begin position="81"/>
        <end position="99"/>
    </location>
</feature>
<reference evidence="3 4" key="1">
    <citation type="submission" date="2018-05" db="EMBL/GenBank/DDBJ databases">
        <title>Animal gut microbial communities from fecal samples from Wisconsin, USA.</title>
        <authorList>
            <person name="Neumann A."/>
        </authorList>
    </citation>
    <scope>NUCLEOTIDE SEQUENCE [LARGE SCALE GENOMIC DNA]</scope>
    <source>
        <strain evidence="3 4">UWS4</strain>
    </source>
</reference>
<evidence type="ECO:0000313" key="4">
    <source>
        <dbReference type="Proteomes" id="UP000245523"/>
    </source>
</evidence>
<feature type="transmembrane region" description="Helical" evidence="1">
    <location>
        <begin position="131"/>
        <end position="153"/>
    </location>
</feature>
<evidence type="ECO:0000256" key="1">
    <source>
        <dbReference type="SAM" id="Phobius"/>
    </source>
</evidence>
<dbReference type="Pfam" id="PF11141">
    <property type="entry name" value="DUF2914"/>
    <property type="match status" value="1"/>
</dbReference>
<organism evidence="3 4">
    <name type="scientific">Hallerella porci</name>
    <dbReference type="NCBI Taxonomy" id="1945871"/>
    <lineage>
        <taxon>Bacteria</taxon>
        <taxon>Pseudomonadati</taxon>
        <taxon>Fibrobacterota</taxon>
        <taxon>Fibrobacteria</taxon>
        <taxon>Fibrobacterales</taxon>
        <taxon>Fibrobacteraceae</taxon>
        <taxon>Hallerella</taxon>
    </lineage>
</organism>
<keyword evidence="1" id="KW-0472">Membrane</keyword>
<name>A0ABX5LLF2_9BACT</name>
<gene>
    <name evidence="3" type="ORF">B0H50_10960</name>
</gene>
<feature type="domain" description="DUF2914" evidence="2">
    <location>
        <begin position="271"/>
        <end position="339"/>
    </location>
</feature>
<feature type="transmembrane region" description="Helical" evidence="1">
    <location>
        <begin position="186"/>
        <end position="206"/>
    </location>
</feature>
<sequence length="355" mass="39700">MLNFLQSELFQKVRKVLPAASFFGGFTWDSITLGKLVQTSDLAILLLYYLASLVFLILLAAEPGKFLNRSWSEAWQNRFTYAVQFCFGSLFSALVVCYFKSSASVGAFFLVILLAGFLVANEFLQKSYAMFGFTLALFHLLGTMYLNFLIPHLVNGLGFFWFFLSSLISFGICVGAWKISKKSAKVLVAPALISCLLGIAFLGNWIPPVPLVLKDQNACTEFQRDYSCKVDEVGTLKSLWIAAGFAPTITAAADGVTFVSSVFAPAKVEAQLEHRWYYLNPKTGNFELMSRISSERMRTHGSREEGFRIYTKKRNVPAGKWRVDTAVQNGAVIGTKTFYIQKSDGEVKKKVWKIN</sequence>
<dbReference type="InterPro" id="IPR022606">
    <property type="entry name" value="DUF2914"/>
</dbReference>
<keyword evidence="4" id="KW-1185">Reference proteome</keyword>
<dbReference type="RefSeq" id="WP_106199616.1">
    <property type="nucleotide sequence ID" value="NZ_JAXEIU010000063.1"/>
</dbReference>
<feature type="transmembrane region" description="Helical" evidence="1">
    <location>
        <begin position="105"/>
        <end position="124"/>
    </location>
</feature>